<name>A0A2I1HHD1_9GLOM</name>
<organism evidence="2 3">
    <name type="scientific">Rhizophagus irregularis</name>
    <dbReference type="NCBI Taxonomy" id="588596"/>
    <lineage>
        <taxon>Eukaryota</taxon>
        <taxon>Fungi</taxon>
        <taxon>Fungi incertae sedis</taxon>
        <taxon>Mucoromycota</taxon>
        <taxon>Glomeromycotina</taxon>
        <taxon>Glomeromycetes</taxon>
        <taxon>Glomerales</taxon>
        <taxon>Glomeraceae</taxon>
        <taxon>Rhizophagus</taxon>
    </lineage>
</organism>
<dbReference type="AlphaFoldDB" id="A0A2I1HHD1"/>
<evidence type="ECO:0000313" key="3">
    <source>
        <dbReference type="Proteomes" id="UP000234323"/>
    </source>
</evidence>
<reference evidence="2 3" key="1">
    <citation type="submission" date="2015-10" db="EMBL/GenBank/DDBJ databases">
        <title>Genome analyses suggest a sexual origin of heterokaryosis in a supposedly ancient asexual fungus.</title>
        <authorList>
            <person name="Ropars J."/>
            <person name="Sedzielewska K."/>
            <person name="Noel J."/>
            <person name="Charron P."/>
            <person name="Farinelli L."/>
            <person name="Marton T."/>
            <person name="Kruger M."/>
            <person name="Pelin A."/>
            <person name="Brachmann A."/>
            <person name="Corradi N."/>
        </authorList>
    </citation>
    <scope>NUCLEOTIDE SEQUENCE [LARGE SCALE GENOMIC DNA]</scope>
    <source>
        <strain evidence="2 3">A4</strain>
    </source>
</reference>
<dbReference type="VEuPathDB" id="FungiDB:FUN_007927"/>
<gene>
    <name evidence="2" type="ORF">RhiirA4_480079</name>
</gene>
<dbReference type="VEuPathDB" id="FungiDB:RhiirA1_470020"/>
<keyword evidence="1" id="KW-0812">Transmembrane</keyword>
<protein>
    <submittedName>
        <fullName evidence="2">Uncharacterized protein</fullName>
    </submittedName>
</protein>
<evidence type="ECO:0000256" key="1">
    <source>
        <dbReference type="SAM" id="Phobius"/>
    </source>
</evidence>
<keyword evidence="3" id="KW-1185">Reference proteome</keyword>
<proteinExistence type="predicted"/>
<keyword evidence="1" id="KW-1133">Transmembrane helix</keyword>
<feature type="transmembrane region" description="Helical" evidence="1">
    <location>
        <begin position="167"/>
        <end position="187"/>
    </location>
</feature>
<comment type="caution">
    <text evidence="2">The sequence shown here is derived from an EMBL/GenBank/DDBJ whole genome shotgun (WGS) entry which is preliminary data.</text>
</comment>
<evidence type="ECO:0000313" key="2">
    <source>
        <dbReference type="EMBL" id="PKY58287.1"/>
    </source>
</evidence>
<dbReference type="Proteomes" id="UP000234323">
    <property type="component" value="Unassembled WGS sequence"/>
</dbReference>
<accession>A0A2I1HHD1</accession>
<sequence>MVRPSRLSSDGDLLNVILPPGGYPTLSSASTLHFGSVSASTFQFESPTRAFGYANAGRLGGRKYRLNNVETTSIAGMTKESTSGEKRRGKRKIYVSSDDVISITPQILLQVLEKPHAWRANIDDDYVDNCEQEKAMILCQYAYGRRTRVFFEYWAAKFIAKGHVASALPFGLMSASFGLWIGINWFSRIG</sequence>
<keyword evidence="1" id="KW-0472">Membrane</keyword>
<dbReference type="EMBL" id="LLXI01002939">
    <property type="protein sequence ID" value="PKY58287.1"/>
    <property type="molecule type" value="Genomic_DNA"/>
</dbReference>